<protein>
    <submittedName>
        <fullName evidence="7">Branched-chain amino acid ABC transporter permease</fullName>
    </submittedName>
</protein>
<dbReference type="OrthoDB" id="9814461at2"/>
<proteinExistence type="predicted"/>
<keyword evidence="2" id="KW-1003">Cell membrane</keyword>
<comment type="caution">
    <text evidence="7">The sequence shown here is derived from an EMBL/GenBank/DDBJ whole genome shotgun (WGS) entry which is preliminary data.</text>
</comment>
<dbReference type="Pfam" id="PF02653">
    <property type="entry name" value="BPD_transp_2"/>
    <property type="match status" value="1"/>
</dbReference>
<feature type="transmembrane region" description="Helical" evidence="6">
    <location>
        <begin position="12"/>
        <end position="32"/>
    </location>
</feature>
<feature type="transmembrane region" description="Helical" evidence="6">
    <location>
        <begin position="205"/>
        <end position="228"/>
    </location>
</feature>
<evidence type="ECO:0000313" key="7">
    <source>
        <dbReference type="EMBL" id="TBT83721.1"/>
    </source>
</evidence>
<evidence type="ECO:0000256" key="6">
    <source>
        <dbReference type="SAM" id="Phobius"/>
    </source>
</evidence>
<feature type="transmembrane region" description="Helical" evidence="6">
    <location>
        <begin position="63"/>
        <end position="82"/>
    </location>
</feature>
<evidence type="ECO:0000256" key="1">
    <source>
        <dbReference type="ARBA" id="ARBA00004651"/>
    </source>
</evidence>
<feature type="transmembrane region" description="Helical" evidence="6">
    <location>
        <begin position="279"/>
        <end position="298"/>
    </location>
</feature>
<dbReference type="PANTHER" id="PTHR30482:SF10">
    <property type="entry name" value="HIGH-AFFINITY BRANCHED-CHAIN AMINO ACID TRANSPORT PROTEIN BRAE"/>
    <property type="match status" value="1"/>
</dbReference>
<dbReference type="PANTHER" id="PTHR30482">
    <property type="entry name" value="HIGH-AFFINITY BRANCHED-CHAIN AMINO ACID TRANSPORT SYSTEM PERMEASE"/>
    <property type="match status" value="1"/>
</dbReference>
<dbReference type="RefSeq" id="WP_131168656.1">
    <property type="nucleotide sequence ID" value="NZ_CANLBI010000012.1"/>
</dbReference>
<gene>
    <name evidence="7" type="ORF">ET989_10390</name>
</gene>
<reference evidence="7 8" key="1">
    <citation type="submission" date="2019-01" db="EMBL/GenBank/DDBJ databases">
        <title>Lactibacter flavus gen. nov., sp. nov., a novel bacterium of the family Propionibacteriaceae isolated from raw milk and dairy products.</title>
        <authorList>
            <person name="Huptas C."/>
            <person name="Wenning M."/>
            <person name="Breitenwieser F."/>
            <person name="Doll E."/>
            <person name="Von Neubeck M."/>
            <person name="Busse H.-J."/>
            <person name="Scherer S."/>
        </authorList>
    </citation>
    <scope>NUCLEOTIDE SEQUENCE [LARGE SCALE GENOMIC DNA]</scope>
    <source>
        <strain evidence="7 8">KCTC 33808</strain>
    </source>
</reference>
<evidence type="ECO:0000256" key="2">
    <source>
        <dbReference type="ARBA" id="ARBA00022475"/>
    </source>
</evidence>
<organism evidence="7 8">
    <name type="scientific">Propioniciclava sinopodophylli</name>
    <dbReference type="NCBI Taxonomy" id="1837344"/>
    <lineage>
        <taxon>Bacteria</taxon>
        <taxon>Bacillati</taxon>
        <taxon>Actinomycetota</taxon>
        <taxon>Actinomycetes</taxon>
        <taxon>Propionibacteriales</taxon>
        <taxon>Propionibacteriaceae</taxon>
        <taxon>Propioniciclava</taxon>
    </lineage>
</organism>
<accession>A0A4Q9KC47</accession>
<dbReference type="EMBL" id="SDMQ01000010">
    <property type="protein sequence ID" value="TBT83721.1"/>
    <property type="molecule type" value="Genomic_DNA"/>
</dbReference>
<comment type="subcellular location">
    <subcellularLocation>
        <location evidence="1">Cell membrane</location>
        <topology evidence="1">Multi-pass membrane protein</topology>
    </subcellularLocation>
</comment>
<keyword evidence="5 6" id="KW-0472">Membrane</keyword>
<evidence type="ECO:0000256" key="4">
    <source>
        <dbReference type="ARBA" id="ARBA00022989"/>
    </source>
</evidence>
<name>A0A4Q9KC47_9ACTN</name>
<dbReference type="CDD" id="cd06581">
    <property type="entry name" value="TM_PBP1_LivM_like"/>
    <property type="match status" value="1"/>
</dbReference>
<feature type="transmembrane region" description="Helical" evidence="6">
    <location>
        <begin position="240"/>
        <end position="267"/>
    </location>
</feature>
<evidence type="ECO:0000256" key="3">
    <source>
        <dbReference type="ARBA" id="ARBA00022692"/>
    </source>
</evidence>
<dbReference type="GO" id="GO:0005886">
    <property type="term" value="C:plasma membrane"/>
    <property type="evidence" value="ECO:0007669"/>
    <property type="project" value="UniProtKB-SubCell"/>
</dbReference>
<keyword evidence="4 6" id="KW-1133">Transmembrane helix</keyword>
<feature type="transmembrane region" description="Helical" evidence="6">
    <location>
        <begin position="88"/>
        <end position="111"/>
    </location>
</feature>
<evidence type="ECO:0000256" key="5">
    <source>
        <dbReference type="ARBA" id="ARBA00023136"/>
    </source>
</evidence>
<dbReference type="AlphaFoldDB" id="A0A4Q9KC47"/>
<dbReference type="InterPro" id="IPR043428">
    <property type="entry name" value="LivM-like"/>
</dbReference>
<dbReference type="Proteomes" id="UP000292373">
    <property type="component" value="Unassembled WGS sequence"/>
</dbReference>
<feature type="transmembrane region" description="Helical" evidence="6">
    <location>
        <begin position="38"/>
        <end position="56"/>
    </location>
</feature>
<feature type="transmembrane region" description="Helical" evidence="6">
    <location>
        <begin position="118"/>
        <end position="137"/>
    </location>
</feature>
<dbReference type="GO" id="GO:0015658">
    <property type="term" value="F:branched-chain amino acid transmembrane transporter activity"/>
    <property type="evidence" value="ECO:0007669"/>
    <property type="project" value="InterPro"/>
</dbReference>
<sequence length="324" mass="34921">MKNPLVRQALTLWVPLVLTYVIVLLLVQAGVVDAYMQVTIATICINIVLAVSLNLITGFTGQFSLGHAGFMAIGAYATALVTMRFDSIVGFIGGLLLGGIIAALVGFLIGLPTLRLRGDYIAIATLGMAEIIRILLQNFEFTNGAAGLSPVPQYMDWTWFFVLTVGSVMLIRNFVRSRQGRDAIAVREDEIAAESIGVNTTRSKVLAFTIGAFFGGVAGGMYASYFYVIKPEQFGFLKSIDILVIVVLGGLGSLSGSVIAAFLLAIISTLLQPFPGVRMILYALLLIVIMIFRPQGLLGNRELSLRLLPGLRKRRRDDAGTEAA</sequence>
<feature type="transmembrane region" description="Helical" evidence="6">
    <location>
        <begin position="157"/>
        <end position="175"/>
    </location>
</feature>
<evidence type="ECO:0000313" key="8">
    <source>
        <dbReference type="Proteomes" id="UP000292373"/>
    </source>
</evidence>
<keyword evidence="8" id="KW-1185">Reference proteome</keyword>
<dbReference type="InterPro" id="IPR001851">
    <property type="entry name" value="ABC_transp_permease"/>
</dbReference>
<keyword evidence="3 6" id="KW-0812">Transmembrane</keyword>